<proteinExistence type="predicted"/>
<dbReference type="Pfam" id="PF13577">
    <property type="entry name" value="SnoaL_4"/>
    <property type="match status" value="1"/>
</dbReference>
<dbReference type="OrthoDB" id="2148716at2759"/>
<evidence type="ECO:0000259" key="1">
    <source>
        <dbReference type="Pfam" id="PF13577"/>
    </source>
</evidence>
<dbReference type="STRING" id="2070753.A0A3A2Z6X0"/>
<gene>
    <name evidence="2" type="ORF">PHISCL_08808</name>
</gene>
<sequence>MDTIPSLPAKLSPSLTEREAITDALYRFLVGLDTNDKTLFESAFTPTASFTVNGRNAQGLSALHDNCFTPVSKLDTTHFTTNMRINIDTSGTKASMTCTGLSQHFRKGKGLQPEQPRLLAGSLYYLDFVKDSDGTWKIDDWKAQSTWAEGDWAVIQEVLTD</sequence>
<dbReference type="Proteomes" id="UP000266188">
    <property type="component" value="Unassembled WGS sequence"/>
</dbReference>
<protein>
    <recommendedName>
        <fullName evidence="1">SnoaL-like domain-containing protein</fullName>
    </recommendedName>
</protein>
<dbReference type="Gene3D" id="3.10.450.50">
    <property type="match status" value="1"/>
</dbReference>
<dbReference type="SUPFAM" id="SSF54427">
    <property type="entry name" value="NTF2-like"/>
    <property type="match status" value="1"/>
</dbReference>
<reference evidence="3" key="1">
    <citation type="submission" date="2017-02" db="EMBL/GenBank/DDBJ databases">
        <authorList>
            <person name="Tafer H."/>
            <person name="Lopandic K."/>
        </authorList>
    </citation>
    <scope>NUCLEOTIDE SEQUENCE [LARGE SCALE GENOMIC DNA]</scope>
    <source>
        <strain evidence="3">CBS 366.77</strain>
    </source>
</reference>
<keyword evidence="3" id="KW-1185">Reference proteome</keyword>
<evidence type="ECO:0000313" key="3">
    <source>
        <dbReference type="Proteomes" id="UP000266188"/>
    </source>
</evidence>
<comment type="caution">
    <text evidence="2">The sequence shown here is derived from an EMBL/GenBank/DDBJ whole genome shotgun (WGS) entry which is preliminary data.</text>
</comment>
<dbReference type="InterPro" id="IPR032710">
    <property type="entry name" value="NTF2-like_dom_sf"/>
</dbReference>
<organism evidence="2 3">
    <name type="scientific">Aspergillus sclerotialis</name>
    <dbReference type="NCBI Taxonomy" id="2070753"/>
    <lineage>
        <taxon>Eukaryota</taxon>
        <taxon>Fungi</taxon>
        <taxon>Dikarya</taxon>
        <taxon>Ascomycota</taxon>
        <taxon>Pezizomycotina</taxon>
        <taxon>Eurotiomycetes</taxon>
        <taxon>Eurotiomycetidae</taxon>
        <taxon>Eurotiales</taxon>
        <taxon>Aspergillaceae</taxon>
        <taxon>Aspergillus</taxon>
        <taxon>Aspergillus subgen. Polypaecilum</taxon>
    </lineage>
</organism>
<evidence type="ECO:0000313" key="2">
    <source>
        <dbReference type="EMBL" id="RJE18852.1"/>
    </source>
</evidence>
<name>A0A3A2Z6X0_9EURO</name>
<dbReference type="EMBL" id="MVGC01000482">
    <property type="protein sequence ID" value="RJE18852.1"/>
    <property type="molecule type" value="Genomic_DNA"/>
</dbReference>
<dbReference type="InterPro" id="IPR037401">
    <property type="entry name" value="SnoaL-like"/>
</dbReference>
<accession>A0A3A2Z6X0</accession>
<feature type="domain" description="SnoaL-like" evidence="1">
    <location>
        <begin position="14"/>
        <end position="141"/>
    </location>
</feature>
<dbReference type="AlphaFoldDB" id="A0A3A2Z6X0"/>